<proteinExistence type="inferred from homology"/>
<dbReference type="NCBIfam" id="TIGR00211">
    <property type="entry name" value="glyS"/>
    <property type="match status" value="1"/>
</dbReference>
<dbReference type="InterPro" id="IPR008909">
    <property type="entry name" value="DALR_anticod-bd"/>
</dbReference>
<name>A0ABQ5YH59_9NEIS</name>
<evidence type="ECO:0000256" key="10">
    <source>
        <dbReference type="ARBA" id="ARBA00047937"/>
    </source>
</evidence>
<comment type="similarity">
    <text evidence="2 11">Belongs to the class-II aminoacyl-tRNA synthetase family.</text>
</comment>
<dbReference type="Gene3D" id="1.10.730.10">
    <property type="entry name" value="Isoleucyl-tRNA Synthetase, Domain 1"/>
    <property type="match status" value="1"/>
</dbReference>
<evidence type="ECO:0000313" key="13">
    <source>
        <dbReference type="EMBL" id="GLR12616.1"/>
    </source>
</evidence>
<keyword evidence="4 11" id="KW-0963">Cytoplasm</keyword>
<evidence type="ECO:0000256" key="2">
    <source>
        <dbReference type="ARBA" id="ARBA00008226"/>
    </source>
</evidence>
<evidence type="ECO:0000313" key="14">
    <source>
        <dbReference type="Proteomes" id="UP001156706"/>
    </source>
</evidence>
<dbReference type="PANTHER" id="PTHR30075:SF2">
    <property type="entry name" value="GLYCINE--TRNA LIGASE, CHLOROPLASTIC_MITOCHONDRIAL 2"/>
    <property type="match status" value="1"/>
</dbReference>
<protein>
    <recommendedName>
        <fullName evidence="11">Glycine--tRNA ligase beta subunit</fullName>
        <ecNumber evidence="11">6.1.1.14</ecNumber>
    </recommendedName>
    <alternativeName>
        <fullName evidence="11">Glycyl-tRNA synthetase beta subunit</fullName>
        <shortName evidence="11">GlyRS</shortName>
    </alternativeName>
</protein>
<evidence type="ECO:0000256" key="1">
    <source>
        <dbReference type="ARBA" id="ARBA00004496"/>
    </source>
</evidence>
<gene>
    <name evidence="11 13" type="primary">glyS</name>
    <name evidence="13" type="ORF">GCM10007907_14060</name>
</gene>
<dbReference type="HAMAP" id="MF_00255">
    <property type="entry name" value="Gly_tRNA_synth_beta"/>
    <property type="match status" value="1"/>
</dbReference>
<comment type="subcellular location">
    <subcellularLocation>
        <location evidence="1 11">Cytoplasm</location>
    </subcellularLocation>
</comment>
<dbReference type="InterPro" id="IPR015944">
    <property type="entry name" value="Gly-tRNA-synth_bsu"/>
</dbReference>
<comment type="caution">
    <text evidence="13">The sequence shown here is derived from an EMBL/GenBank/DDBJ whole genome shotgun (WGS) entry which is preliminary data.</text>
</comment>
<keyword evidence="14" id="KW-1185">Reference proteome</keyword>
<reference evidence="14" key="1">
    <citation type="journal article" date="2019" name="Int. J. Syst. Evol. Microbiol.">
        <title>The Global Catalogue of Microorganisms (GCM) 10K type strain sequencing project: providing services to taxonomists for standard genome sequencing and annotation.</title>
        <authorList>
            <consortium name="The Broad Institute Genomics Platform"/>
            <consortium name="The Broad Institute Genome Sequencing Center for Infectious Disease"/>
            <person name="Wu L."/>
            <person name="Ma J."/>
        </authorList>
    </citation>
    <scope>NUCLEOTIDE SEQUENCE [LARGE SCALE GENOMIC DNA]</scope>
    <source>
        <strain evidence="14">NBRC 110044</strain>
    </source>
</reference>
<dbReference type="EC" id="6.1.1.14" evidence="11"/>
<dbReference type="SMART" id="SM00836">
    <property type="entry name" value="DALR_1"/>
    <property type="match status" value="1"/>
</dbReference>
<dbReference type="GO" id="GO:0016874">
    <property type="term" value="F:ligase activity"/>
    <property type="evidence" value="ECO:0007669"/>
    <property type="project" value="UniProtKB-KW"/>
</dbReference>
<dbReference type="Pfam" id="PF02092">
    <property type="entry name" value="tRNA_synt_2f"/>
    <property type="match status" value="1"/>
</dbReference>
<evidence type="ECO:0000256" key="11">
    <source>
        <dbReference type="HAMAP-Rule" id="MF_00255"/>
    </source>
</evidence>
<keyword evidence="8 11" id="KW-0648">Protein biosynthesis</keyword>
<dbReference type="Proteomes" id="UP001156706">
    <property type="component" value="Unassembled WGS sequence"/>
</dbReference>
<dbReference type="InterPro" id="IPR006194">
    <property type="entry name" value="Gly-tRNA-synth_heterodimer"/>
</dbReference>
<comment type="subunit">
    <text evidence="3 11">Tetramer of two alpha and two beta subunits.</text>
</comment>
<keyword evidence="7 11" id="KW-0067">ATP-binding</keyword>
<evidence type="ECO:0000256" key="4">
    <source>
        <dbReference type="ARBA" id="ARBA00022490"/>
    </source>
</evidence>
<evidence type="ECO:0000256" key="7">
    <source>
        <dbReference type="ARBA" id="ARBA00022840"/>
    </source>
</evidence>
<evidence type="ECO:0000256" key="5">
    <source>
        <dbReference type="ARBA" id="ARBA00022598"/>
    </source>
</evidence>
<dbReference type="PRINTS" id="PR01045">
    <property type="entry name" value="TRNASYNTHGB"/>
</dbReference>
<dbReference type="RefSeq" id="WP_284195734.1">
    <property type="nucleotide sequence ID" value="NZ_BSOG01000001.1"/>
</dbReference>
<evidence type="ECO:0000256" key="3">
    <source>
        <dbReference type="ARBA" id="ARBA00011209"/>
    </source>
</evidence>
<dbReference type="PANTHER" id="PTHR30075">
    <property type="entry name" value="GLYCYL-TRNA SYNTHETASE"/>
    <property type="match status" value="1"/>
</dbReference>
<dbReference type="Pfam" id="PF05746">
    <property type="entry name" value="DALR_1"/>
    <property type="match status" value="1"/>
</dbReference>
<keyword evidence="9 11" id="KW-0030">Aminoacyl-tRNA synthetase</keyword>
<feature type="domain" description="DALR anticodon binding" evidence="12">
    <location>
        <begin position="587"/>
        <end position="689"/>
    </location>
</feature>
<keyword evidence="5 11" id="KW-0436">Ligase</keyword>
<sequence length="694" mass="73851">MSSTLLIELFTEELPPKALPRLAASFAETIASELKKLGFVAADAQAVEYASPRRLAVSLPGVLAVQPDRMVEKKGPAVAAGYKDGQPSPALLGFARSVGLAADQLGQLVQGSDGKQDVYIYRAEKQGEPLAAHLSTIVADALKKLPAPKLMRWGSRESQFIRPVHGLVMLHGDQVVAGEVLGFAADRVTGGHRFLSQGAVTIANADSYADTLRQQGRVVASFSERRAAIVAALNSKAAAHGARIAGGDALIDEVTALVEWPVVLEGSFEEDFLKVPQECLILTMQQNQKYFPLLDASGKLTHRYLIVSNLETADPRFIVNGNARVLRARLSDAKFFYEQDQKHRLDSRVARLAEVVYHNKIGSQLERVARLEAVAAAIAGELGADQALAGRAAYLAKADLLTDMVGEFPELQGIMGTYYARLDGEDAAVAAAVEGHYHPRFAGDSLPEGAIAQAVSLADKLETLVGIWGIGLIPTGDKDPFALRRAALGVLRMLVEAKLPLDLKQLLAQTAAAFPAGVVAADTVEGVFGFMLERLKNLLAADFPAADIEAVLADKPSRFDELALRLAAVAEFKALPEAAALAAANKRIRNILKKNLSEGQALPAIAAELLTDAAERDLHGALVALQAPVAAALAAHDYTAALKQLAGLRAPVDAFFDSVMVMAEDLAVRHNRLALLAALSSLMNQVADISLLAE</sequence>
<comment type="catalytic activity">
    <reaction evidence="10 11">
        <text>tRNA(Gly) + glycine + ATP = glycyl-tRNA(Gly) + AMP + diphosphate</text>
        <dbReference type="Rhea" id="RHEA:16013"/>
        <dbReference type="Rhea" id="RHEA-COMP:9664"/>
        <dbReference type="Rhea" id="RHEA-COMP:9683"/>
        <dbReference type="ChEBI" id="CHEBI:30616"/>
        <dbReference type="ChEBI" id="CHEBI:33019"/>
        <dbReference type="ChEBI" id="CHEBI:57305"/>
        <dbReference type="ChEBI" id="CHEBI:78442"/>
        <dbReference type="ChEBI" id="CHEBI:78522"/>
        <dbReference type="ChEBI" id="CHEBI:456215"/>
        <dbReference type="EC" id="6.1.1.14"/>
    </reaction>
</comment>
<evidence type="ECO:0000256" key="9">
    <source>
        <dbReference type="ARBA" id="ARBA00023146"/>
    </source>
</evidence>
<evidence type="ECO:0000256" key="6">
    <source>
        <dbReference type="ARBA" id="ARBA00022741"/>
    </source>
</evidence>
<organism evidence="13 14">
    <name type="scientific">Chitinimonas prasina</name>
    <dbReference type="NCBI Taxonomy" id="1434937"/>
    <lineage>
        <taxon>Bacteria</taxon>
        <taxon>Pseudomonadati</taxon>
        <taxon>Pseudomonadota</taxon>
        <taxon>Betaproteobacteria</taxon>
        <taxon>Neisseriales</taxon>
        <taxon>Chitinibacteraceae</taxon>
        <taxon>Chitinimonas</taxon>
    </lineage>
</organism>
<dbReference type="SUPFAM" id="SSF109604">
    <property type="entry name" value="HD-domain/PDEase-like"/>
    <property type="match status" value="1"/>
</dbReference>
<evidence type="ECO:0000259" key="12">
    <source>
        <dbReference type="SMART" id="SM00836"/>
    </source>
</evidence>
<accession>A0ABQ5YH59</accession>
<evidence type="ECO:0000256" key="8">
    <source>
        <dbReference type="ARBA" id="ARBA00022917"/>
    </source>
</evidence>
<keyword evidence="6 11" id="KW-0547">Nucleotide-binding</keyword>
<dbReference type="EMBL" id="BSOG01000001">
    <property type="protein sequence ID" value="GLR12616.1"/>
    <property type="molecule type" value="Genomic_DNA"/>
</dbReference>
<dbReference type="PROSITE" id="PS50861">
    <property type="entry name" value="AA_TRNA_LIGASE_II_GLYAB"/>
    <property type="match status" value="1"/>
</dbReference>